<protein>
    <submittedName>
        <fullName evidence="2">Uncharacterized protein</fullName>
    </submittedName>
</protein>
<dbReference type="RefSeq" id="WP_273576147.1">
    <property type="nucleotide sequence ID" value="NZ_JAQRFN010000014.1"/>
</dbReference>
<accession>A0ABT5LV15</accession>
<keyword evidence="1" id="KW-0812">Transmembrane</keyword>
<dbReference type="Proteomes" id="UP001220225">
    <property type="component" value="Unassembled WGS sequence"/>
</dbReference>
<keyword evidence="1" id="KW-1133">Transmembrane helix</keyword>
<name>A0ABT5LV15_9GAMM</name>
<comment type="caution">
    <text evidence="2">The sequence shown here is derived from an EMBL/GenBank/DDBJ whole genome shotgun (WGS) entry which is preliminary data.</text>
</comment>
<evidence type="ECO:0000256" key="1">
    <source>
        <dbReference type="SAM" id="Phobius"/>
    </source>
</evidence>
<keyword evidence="3" id="KW-1185">Reference proteome</keyword>
<feature type="transmembrane region" description="Helical" evidence="1">
    <location>
        <begin position="44"/>
        <end position="64"/>
    </location>
</feature>
<reference evidence="2 3" key="1">
    <citation type="submission" date="2023-02" db="EMBL/GenBank/DDBJ databases">
        <title>Entomopathogenic bacteria.</title>
        <authorList>
            <person name="Machado R.A."/>
        </authorList>
    </citation>
    <scope>NUCLEOTIDE SEQUENCE [LARGE SCALE GENOMIC DNA]</scope>
    <source>
        <strain evidence="2 3">XENO-2</strain>
    </source>
</reference>
<organism evidence="2 3">
    <name type="scientific">Xenorhabdus anantnagensis</name>
    <dbReference type="NCBI Taxonomy" id="3025875"/>
    <lineage>
        <taxon>Bacteria</taxon>
        <taxon>Pseudomonadati</taxon>
        <taxon>Pseudomonadota</taxon>
        <taxon>Gammaproteobacteria</taxon>
        <taxon>Enterobacterales</taxon>
        <taxon>Morganellaceae</taxon>
        <taxon>Xenorhabdus</taxon>
    </lineage>
</organism>
<keyword evidence="1" id="KW-0472">Membrane</keyword>
<proteinExistence type="predicted"/>
<evidence type="ECO:0000313" key="3">
    <source>
        <dbReference type="Proteomes" id="UP001220225"/>
    </source>
</evidence>
<feature type="transmembrane region" description="Helical" evidence="1">
    <location>
        <begin position="70"/>
        <end position="88"/>
    </location>
</feature>
<sequence length="105" mass="12323">MEKITEKLMMEYGFTLKEINKIKSASQRSGHDIKKEIMILSNSFYGLMLVFLVILFSILSAIAFVPDVDYLSIIFTFFISIFVVLIFHSPRLRYKSFMFIRKHKG</sequence>
<gene>
    <name evidence="2" type="ORF">PSI14_12195</name>
</gene>
<evidence type="ECO:0000313" key="2">
    <source>
        <dbReference type="EMBL" id="MDC9597591.1"/>
    </source>
</evidence>
<dbReference type="EMBL" id="JAQRFN010000014">
    <property type="protein sequence ID" value="MDC9597591.1"/>
    <property type="molecule type" value="Genomic_DNA"/>
</dbReference>